<dbReference type="PANTHER" id="PTHR30363">
    <property type="entry name" value="HTH-TYPE TRANSCRIPTIONAL REGULATOR SRLR-RELATED"/>
    <property type="match status" value="1"/>
</dbReference>
<reference evidence="5 6" key="1">
    <citation type="submission" date="2013-03" db="EMBL/GenBank/DDBJ databases">
        <authorList>
            <person name="Fiebig A."/>
            <person name="Goeker M."/>
            <person name="Klenk H.-P.P."/>
        </authorList>
    </citation>
    <scope>NUCLEOTIDE SEQUENCE [LARGE SCALE GENOMIC DNA]</scope>
    <source>
        <strain evidence="6">DSM 19469</strain>
    </source>
</reference>
<dbReference type="KEGG" id="red:roselon_00560"/>
<dbReference type="InterPro" id="IPR050313">
    <property type="entry name" value="Carb_Metab_HTH_regulators"/>
</dbReference>
<sequence length="253" mass="27065">MPISIRQDDILRAARESGRVNVEDLATRFEVTVQTIRRDLTDLCEAGLLDRVHGGAVLPSGITNIGYEERRRTAAGAKDAIGRTAAALIPPGACVFLNIGTTTEAVARALRDVSNLLVVTNNLNVAHILSGHPSAEVIVSGGRLRRADNGLVGERATATINQFKADLAVLGCSGVDLDGELLDFDPEEVRVSRAFLSKARSTILVADDSKLARNAPVRIANLANLDRWVTNAEPPDALLERCLENETEITIAG</sequence>
<keyword evidence="1" id="KW-0678">Repressor</keyword>
<gene>
    <name evidence="5" type="ORF">roselon_00560</name>
</gene>
<dbReference type="InterPro" id="IPR036390">
    <property type="entry name" value="WH_DNA-bd_sf"/>
</dbReference>
<protein>
    <submittedName>
        <fullName evidence="5">Glycerol-3-phosphate regulon repressor, DeoR family</fullName>
    </submittedName>
</protein>
<dbReference type="eggNOG" id="COG1349">
    <property type="taxonomic scope" value="Bacteria"/>
</dbReference>
<dbReference type="Gene3D" id="3.40.50.1360">
    <property type="match status" value="1"/>
</dbReference>
<evidence type="ECO:0000313" key="5">
    <source>
        <dbReference type="EMBL" id="AHM03000.1"/>
    </source>
</evidence>
<dbReference type="SUPFAM" id="SSF46785">
    <property type="entry name" value="Winged helix' DNA-binding domain"/>
    <property type="match status" value="1"/>
</dbReference>
<proteinExistence type="predicted"/>
<keyword evidence="6" id="KW-1185">Reference proteome</keyword>
<dbReference type="SMART" id="SM00420">
    <property type="entry name" value="HTH_DEOR"/>
    <property type="match status" value="1"/>
</dbReference>
<dbReference type="PATRIC" id="fig|1294273.3.peg.550"/>
<evidence type="ECO:0000256" key="1">
    <source>
        <dbReference type="ARBA" id="ARBA00022491"/>
    </source>
</evidence>
<evidence type="ECO:0000313" key="6">
    <source>
        <dbReference type="Proteomes" id="UP000019593"/>
    </source>
</evidence>
<dbReference type="AlphaFoldDB" id="W8SKG5"/>
<keyword evidence="2" id="KW-0805">Transcription regulation</keyword>
<name>W8SKG5_9RHOB</name>
<dbReference type="InterPro" id="IPR014036">
    <property type="entry name" value="DeoR-like_C"/>
</dbReference>
<dbReference type="PANTHER" id="PTHR30363:SF4">
    <property type="entry name" value="GLYCEROL-3-PHOSPHATE REGULON REPRESSOR"/>
    <property type="match status" value="1"/>
</dbReference>
<organism evidence="5 6">
    <name type="scientific">Roseicyclus elongatus DSM 19469</name>
    <dbReference type="NCBI Taxonomy" id="1294273"/>
    <lineage>
        <taxon>Bacteria</taxon>
        <taxon>Pseudomonadati</taxon>
        <taxon>Pseudomonadota</taxon>
        <taxon>Alphaproteobacteria</taxon>
        <taxon>Rhodobacterales</taxon>
        <taxon>Roseobacteraceae</taxon>
        <taxon>Roseicyclus</taxon>
    </lineage>
</organism>
<dbReference type="Pfam" id="PF00455">
    <property type="entry name" value="DeoRC"/>
    <property type="match status" value="1"/>
</dbReference>
<keyword evidence="3" id="KW-0804">Transcription</keyword>
<dbReference type="PRINTS" id="PR00037">
    <property type="entry name" value="HTHLACR"/>
</dbReference>
<feature type="domain" description="HTH deoR-type" evidence="4">
    <location>
        <begin position="3"/>
        <end position="58"/>
    </location>
</feature>
<dbReference type="STRING" id="1294273.roselon_00560"/>
<dbReference type="InterPro" id="IPR036388">
    <property type="entry name" value="WH-like_DNA-bd_sf"/>
</dbReference>
<evidence type="ECO:0000259" key="4">
    <source>
        <dbReference type="PROSITE" id="PS51000"/>
    </source>
</evidence>
<dbReference type="HOGENOM" id="CLU_060699_0_0_5"/>
<dbReference type="EMBL" id="CP004372">
    <property type="protein sequence ID" value="AHM03000.1"/>
    <property type="molecule type" value="Genomic_DNA"/>
</dbReference>
<dbReference type="OrthoDB" id="9814815at2"/>
<dbReference type="InterPro" id="IPR037171">
    <property type="entry name" value="NagB/RpiA_transferase-like"/>
</dbReference>
<evidence type="ECO:0000256" key="3">
    <source>
        <dbReference type="ARBA" id="ARBA00023163"/>
    </source>
</evidence>
<dbReference type="PROSITE" id="PS51000">
    <property type="entry name" value="HTH_DEOR_2"/>
    <property type="match status" value="1"/>
</dbReference>
<dbReference type="Pfam" id="PF08220">
    <property type="entry name" value="HTH_DeoR"/>
    <property type="match status" value="1"/>
</dbReference>
<dbReference type="RefSeq" id="WP_025310893.1">
    <property type="nucleotide sequence ID" value="NZ_CP004372.1"/>
</dbReference>
<dbReference type="Gene3D" id="1.10.10.10">
    <property type="entry name" value="Winged helix-like DNA-binding domain superfamily/Winged helix DNA-binding domain"/>
    <property type="match status" value="1"/>
</dbReference>
<evidence type="ECO:0000256" key="2">
    <source>
        <dbReference type="ARBA" id="ARBA00023015"/>
    </source>
</evidence>
<dbReference type="Proteomes" id="UP000019593">
    <property type="component" value="Chromosome"/>
</dbReference>
<dbReference type="InterPro" id="IPR001034">
    <property type="entry name" value="DeoR_HTH"/>
</dbReference>
<dbReference type="SUPFAM" id="SSF100950">
    <property type="entry name" value="NagB/RpiA/CoA transferase-like"/>
    <property type="match status" value="1"/>
</dbReference>
<dbReference type="SMART" id="SM01134">
    <property type="entry name" value="DeoRC"/>
    <property type="match status" value="1"/>
</dbReference>
<dbReference type="GO" id="GO:0003700">
    <property type="term" value="F:DNA-binding transcription factor activity"/>
    <property type="evidence" value="ECO:0007669"/>
    <property type="project" value="InterPro"/>
</dbReference>
<accession>W8SKG5</accession>